<protein>
    <submittedName>
        <fullName evidence="1">Uncharacterized protein</fullName>
    </submittedName>
</protein>
<dbReference type="EMBL" id="JAHRIM010031364">
    <property type="protein sequence ID" value="MEQ2265082.1"/>
    <property type="molecule type" value="Genomic_DNA"/>
</dbReference>
<comment type="caution">
    <text evidence="1">The sequence shown here is derived from an EMBL/GenBank/DDBJ whole genome shotgun (WGS) entry which is preliminary data.</text>
</comment>
<keyword evidence="2" id="KW-1185">Reference proteome</keyword>
<dbReference type="Proteomes" id="UP001444071">
    <property type="component" value="Unassembled WGS sequence"/>
</dbReference>
<reference evidence="1 2" key="1">
    <citation type="submission" date="2021-06" db="EMBL/GenBank/DDBJ databases">
        <authorList>
            <person name="Palmer J.M."/>
        </authorList>
    </citation>
    <scope>NUCLEOTIDE SEQUENCE [LARGE SCALE GENOMIC DNA]</scope>
    <source>
        <strain evidence="1 2">XR_2019</strain>
        <tissue evidence="1">Muscle</tissue>
    </source>
</reference>
<evidence type="ECO:0000313" key="1">
    <source>
        <dbReference type="EMBL" id="MEQ2265082.1"/>
    </source>
</evidence>
<name>A0ABV0W667_9TELE</name>
<sequence length="102" mass="11111">MCNEASQPVCLLNHLPIIPTHPLMPSLPPPLPPHLSPRFSVSLSSEADVGQRVWSLSGAAESFRPISAIVPELRATLSRLPEDNNLRQLTWRALEDAPATGE</sequence>
<gene>
    <name evidence="1" type="ORF">XENORESO_001981</name>
</gene>
<organism evidence="1 2">
    <name type="scientific">Xenotaenia resolanae</name>
    <dbReference type="NCBI Taxonomy" id="208358"/>
    <lineage>
        <taxon>Eukaryota</taxon>
        <taxon>Metazoa</taxon>
        <taxon>Chordata</taxon>
        <taxon>Craniata</taxon>
        <taxon>Vertebrata</taxon>
        <taxon>Euteleostomi</taxon>
        <taxon>Actinopterygii</taxon>
        <taxon>Neopterygii</taxon>
        <taxon>Teleostei</taxon>
        <taxon>Neoteleostei</taxon>
        <taxon>Acanthomorphata</taxon>
        <taxon>Ovalentaria</taxon>
        <taxon>Atherinomorphae</taxon>
        <taxon>Cyprinodontiformes</taxon>
        <taxon>Goodeidae</taxon>
        <taxon>Xenotaenia</taxon>
    </lineage>
</organism>
<proteinExistence type="predicted"/>
<evidence type="ECO:0000313" key="2">
    <source>
        <dbReference type="Proteomes" id="UP001444071"/>
    </source>
</evidence>
<accession>A0ABV0W667</accession>